<proteinExistence type="predicted"/>
<sequence length="240" mass="24840">MWWAGKRAAARTAAIAYVGEGTVRLALGGTLLLAATVEGREAALAALSAAVRDLPRGTRLRVTVGGAICRPYLMPAVEGAVGDADWTAIAASLVEDATGLPADSRVWLDGGQASPRLAVAIDAAWLRGIEAIGGRMLESVRPWWALAIEAARTGADSSGDLAGVAVADSDSLVLLLAEGETYRVAQAYALEGEPVDSVLSRSLVTHDVDARAVALMRLDMGALPGQTVDERLPFRSGAPT</sequence>
<dbReference type="EMBL" id="NIOF01000010">
    <property type="protein sequence ID" value="OWQ87004.1"/>
    <property type="molecule type" value="Genomic_DNA"/>
</dbReference>
<evidence type="ECO:0000313" key="1">
    <source>
        <dbReference type="EMBL" id="OWQ87004.1"/>
    </source>
</evidence>
<keyword evidence="2" id="KW-1185">Reference proteome</keyword>
<reference evidence="1 2" key="1">
    <citation type="journal article" date="2008" name="Int. J. Syst. Evol. Microbiol.">
        <title>Description of Roseateles aquatilis sp. nov. and Roseateles terrae sp. nov., in the class Betaproteobacteria, and emended description of the genus Roseateles.</title>
        <authorList>
            <person name="Gomila M."/>
            <person name="Bowien B."/>
            <person name="Falsen E."/>
            <person name="Moore E.R."/>
            <person name="Lalucat J."/>
        </authorList>
    </citation>
    <scope>NUCLEOTIDE SEQUENCE [LARGE SCALE GENOMIC DNA]</scope>
    <source>
        <strain evidence="1 2">CCUG 48205</strain>
    </source>
</reference>
<protein>
    <recommendedName>
        <fullName evidence="3">GspL cytoplasmic actin-ATPase-like domain-containing protein</fullName>
    </recommendedName>
</protein>
<dbReference type="OrthoDB" id="9154948at2"/>
<evidence type="ECO:0000313" key="2">
    <source>
        <dbReference type="Proteomes" id="UP000197468"/>
    </source>
</evidence>
<dbReference type="AlphaFoldDB" id="A0A246J4A4"/>
<name>A0A246J4A4_9BURK</name>
<comment type="caution">
    <text evidence="1">The sequence shown here is derived from an EMBL/GenBank/DDBJ whole genome shotgun (WGS) entry which is preliminary data.</text>
</comment>
<dbReference type="RefSeq" id="WP_088386671.1">
    <property type="nucleotide sequence ID" value="NZ_NIOF01000010.1"/>
</dbReference>
<evidence type="ECO:0008006" key="3">
    <source>
        <dbReference type="Google" id="ProtNLM"/>
    </source>
</evidence>
<dbReference type="Proteomes" id="UP000197468">
    <property type="component" value="Unassembled WGS sequence"/>
</dbReference>
<gene>
    <name evidence="1" type="ORF">CDN99_20125</name>
</gene>
<accession>A0A246J4A4</accession>
<organism evidence="1 2">
    <name type="scientific">Roseateles aquatilis</name>
    <dbReference type="NCBI Taxonomy" id="431061"/>
    <lineage>
        <taxon>Bacteria</taxon>
        <taxon>Pseudomonadati</taxon>
        <taxon>Pseudomonadota</taxon>
        <taxon>Betaproteobacteria</taxon>
        <taxon>Burkholderiales</taxon>
        <taxon>Sphaerotilaceae</taxon>
        <taxon>Roseateles</taxon>
    </lineage>
</organism>